<dbReference type="AlphaFoldDB" id="A0ABD2XY97"/>
<dbReference type="Proteomes" id="UP001630127">
    <property type="component" value="Unassembled WGS sequence"/>
</dbReference>
<dbReference type="Pfam" id="PF12146">
    <property type="entry name" value="Hydrolase_4"/>
    <property type="match status" value="1"/>
</dbReference>
<dbReference type="InterPro" id="IPR022742">
    <property type="entry name" value="Hydrolase_4"/>
</dbReference>
<accession>A0ABD2XY97</accession>
<dbReference type="Gene3D" id="3.40.50.1820">
    <property type="entry name" value="alpha/beta hydrolase"/>
    <property type="match status" value="1"/>
</dbReference>
<dbReference type="InterPro" id="IPR051044">
    <property type="entry name" value="MAG_DAG_Lipase"/>
</dbReference>
<keyword evidence="1" id="KW-0812">Transmembrane</keyword>
<dbReference type="EMBL" id="JBJUIK010000017">
    <property type="protein sequence ID" value="KAL3498512.1"/>
    <property type="molecule type" value="Genomic_DNA"/>
</dbReference>
<organism evidence="3 4">
    <name type="scientific">Cinchona calisaya</name>
    <dbReference type="NCBI Taxonomy" id="153742"/>
    <lineage>
        <taxon>Eukaryota</taxon>
        <taxon>Viridiplantae</taxon>
        <taxon>Streptophyta</taxon>
        <taxon>Embryophyta</taxon>
        <taxon>Tracheophyta</taxon>
        <taxon>Spermatophyta</taxon>
        <taxon>Magnoliopsida</taxon>
        <taxon>eudicotyledons</taxon>
        <taxon>Gunneridae</taxon>
        <taxon>Pentapetalae</taxon>
        <taxon>asterids</taxon>
        <taxon>lamiids</taxon>
        <taxon>Gentianales</taxon>
        <taxon>Rubiaceae</taxon>
        <taxon>Cinchonoideae</taxon>
        <taxon>Cinchoneae</taxon>
        <taxon>Cinchona</taxon>
    </lineage>
</organism>
<dbReference type="InterPro" id="IPR029058">
    <property type="entry name" value="AB_hydrolase_fold"/>
</dbReference>
<evidence type="ECO:0000256" key="1">
    <source>
        <dbReference type="SAM" id="Phobius"/>
    </source>
</evidence>
<proteinExistence type="predicted"/>
<gene>
    <name evidence="3" type="ORF">ACH5RR_041244</name>
</gene>
<feature type="domain" description="Serine aminopeptidase S33" evidence="2">
    <location>
        <begin position="149"/>
        <end position="387"/>
    </location>
</feature>
<reference evidence="3 4" key="1">
    <citation type="submission" date="2024-11" db="EMBL/GenBank/DDBJ databases">
        <title>A near-complete genome assembly of Cinchona calisaya.</title>
        <authorList>
            <person name="Lian D.C."/>
            <person name="Zhao X.W."/>
            <person name="Wei L."/>
        </authorList>
    </citation>
    <scope>NUCLEOTIDE SEQUENCE [LARGE SCALE GENOMIC DNA]</scope>
    <source>
        <tissue evidence="3">Nenye</tissue>
    </source>
</reference>
<dbReference type="FunFam" id="3.40.50.1820:FF:000131">
    <property type="entry name" value="Monoglyceride lipase"/>
    <property type="match status" value="1"/>
</dbReference>
<protein>
    <recommendedName>
        <fullName evidence="2">Serine aminopeptidase S33 domain-containing protein</fullName>
    </recommendedName>
</protein>
<keyword evidence="4" id="KW-1185">Reference proteome</keyword>
<evidence type="ECO:0000259" key="2">
    <source>
        <dbReference type="Pfam" id="PF12146"/>
    </source>
</evidence>
<comment type="caution">
    <text evidence="3">The sequence shown here is derived from an EMBL/GenBank/DDBJ whole genome shotgun (WGS) entry which is preliminary data.</text>
</comment>
<name>A0ABD2XY97_9GENT</name>
<dbReference type="SUPFAM" id="SSF53474">
    <property type="entry name" value="alpha/beta-Hydrolases"/>
    <property type="match status" value="1"/>
</dbReference>
<sequence length="415" mass="46239">MEAVQVEELTSGASGRIIPVFKNLRRSFFSYDAVLRGLILIKSLFLWILLLLLFPLRHRFSSSPPSSPTSSDSSFESLLRKKKFRKDEEDTLRRRALAEALQMVAAGDTVTDETDTGNGNNRCLWSTSLFFGVRRNALFCRSWLPVSGELKGILIIIHGLNEHSGRYSDFARQLNSCNFGVYAMDWIGHGGSDGLHGYVPSLDHVVADTGAFLEMIRLENPGIPCFLFGHSTGGAVVLKAASYPHIEKMLEGIILTSPALRVKPAHPIVGAVAPLFSLVAPRYQFKGSHKKGIPVSRDPAALLAKYSDPLVYTGPMRVRTGHEILRISSYLMRNFKSVTVPFFVLHGTADRVTDPLASQDLYNEAASEFKDIKLYDGFLHDLLFEPEREEIAQDIIDWMDKKLSIGKLENVNSHC</sequence>
<keyword evidence="1" id="KW-1133">Transmembrane helix</keyword>
<keyword evidence="1" id="KW-0472">Membrane</keyword>
<evidence type="ECO:0000313" key="3">
    <source>
        <dbReference type="EMBL" id="KAL3498512.1"/>
    </source>
</evidence>
<dbReference type="PANTHER" id="PTHR11614">
    <property type="entry name" value="PHOSPHOLIPASE-RELATED"/>
    <property type="match status" value="1"/>
</dbReference>
<evidence type="ECO:0000313" key="4">
    <source>
        <dbReference type="Proteomes" id="UP001630127"/>
    </source>
</evidence>
<feature type="transmembrane region" description="Helical" evidence="1">
    <location>
        <begin position="33"/>
        <end position="54"/>
    </location>
</feature>